<reference evidence="2" key="1">
    <citation type="journal article" date="2022" name="Mol. Ecol. Resour.">
        <title>The genomes of chicory, endive, great burdock and yacon provide insights into Asteraceae palaeo-polyploidization history and plant inulin production.</title>
        <authorList>
            <person name="Fan W."/>
            <person name="Wang S."/>
            <person name="Wang H."/>
            <person name="Wang A."/>
            <person name="Jiang F."/>
            <person name="Liu H."/>
            <person name="Zhao H."/>
            <person name="Xu D."/>
            <person name="Zhang Y."/>
        </authorList>
    </citation>
    <scope>NUCLEOTIDE SEQUENCE [LARGE SCALE GENOMIC DNA]</scope>
    <source>
        <strain evidence="2">cv. Yunnan</strain>
    </source>
</reference>
<proteinExistence type="predicted"/>
<evidence type="ECO:0000313" key="1">
    <source>
        <dbReference type="EMBL" id="KAI3822426.1"/>
    </source>
</evidence>
<dbReference type="EMBL" id="CM042020">
    <property type="protein sequence ID" value="KAI3822426.1"/>
    <property type="molecule type" value="Genomic_DNA"/>
</dbReference>
<accession>A0ACB9JQX3</accession>
<gene>
    <name evidence="1" type="ORF">L1987_10016</name>
</gene>
<name>A0ACB9JQX3_9ASTR</name>
<sequence>MLQSICISDHSDLVITIYNLQASIHLLQAFNRFWLSASTVSGFILLEADRGKEIIPSSIHLLQAFNRFWLSASTVSGFILLQSFLLEFGYTCRFITMHNCT</sequence>
<dbReference type="Proteomes" id="UP001056120">
    <property type="component" value="Linkage Group LG03"/>
</dbReference>
<comment type="caution">
    <text evidence="1">The sequence shown here is derived from an EMBL/GenBank/DDBJ whole genome shotgun (WGS) entry which is preliminary data.</text>
</comment>
<keyword evidence="2" id="KW-1185">Reference proteome</keyword>
<organism evidence="1 2">
    <name type="scientific">Smallanthus sonchifolius</name>
    <dbReference type="NCBI Taxonomy" id="185202"/>
    <lineage>
        <taxon>Eukaryota</taxon>
        <taxon>Viridiplantae</taxon>
        <taxon>Streptophyta</taxon>
        <taxon>Embryophyta</taxon>
        <taxon>Tracheophyta</taxon>
        <taxon>Spermatophyta</taxon>
        <taxon>Magnoliopsida</taxon>
        <taxon>eudicotyledons</taxon>
        <taxon>Gunneridae</taxon>
        <taxon>Pentapetalae</taxon>
        <taxon>asterids</taxon>
        <taxon>campanulids</taxon>
        <taxon>Asterales</taxon>
        <taxon>Asteraceae</taxon>
        <taxon>Asteroideae</taxon>
        <taxon>Heliantheae alliance</taxon>
        <taxon>Millerieae</taxon>
        <taxon>Smallanthus</taxon>
    </lineage>
</organism>
<evidence type="ECO:0000313" key="2">
    <source>
        <dbReference type="Proteomes" id="UP001056120"/>
    </source>
</evidence>
<reference evidence="1 2" key="2">
    <citation type="journal article" date="2022" name="Mol. Ecol. Resour.">
        <title>The genomes of chicory, endive, great burdock and yacon provide insights into Asteraceae paleo-polyploidization history and plant inulin production.</title>
        <authorList>
            <person name="Fan W."/>
            <person name="Wang S."/>
            <person name="Wang H."/>
            <person name="Wang A."/>
            <person name="Jiang F."/>
            <person name="Liu H."/>
            <person name="Zhao H."/>
            <person name="Xu D."/>
            <person name="Zhang Y."/>
        </authorList>
    </citation>
    <scope>NUCLEOTIDE SEQUENCE [LARGE SCALE GENOMIC DNA]</scope>
    <source>
        <strain evidence="2">cv. Yunnan</strain>
        <tissue evidence="1">Leaves</tissue>
    </source>
</reference>
<protein>
    <submittedName>
        <fullName evidence="1">Uncharacterized protein</fullName>
    </submittedName>
</protein>